<proteinExistence type="predicted"/>
<dbReference type="Gene3D" id="1.25.40.10">
    <property type="entry name" value="Tetratricopeptide repeat domain"/>
    <property type="match status" value="3"/>
</dbReference>
<evidence type="ECO:0000313" key="4">
    <source>
        <dbReference type="Proteomes" id="UP000319342"/>
    </source>
</evidence>
<gene>
    <name evidence="3" type="ORF">Pla163_30760</name>
</gene>
<dbReference type="Proteomes" id="UP000319342">
    <property type="component" value="Chromosome"/>
</dbReference>
<evidence type="ECO:0000313" key="3">
    <source>
        <dbReference type="EMBL" id="QDU85929.1"/>
    </source>
</evidence>
<sequence precursor="true">MIRFRDRRRATGPSTLLLLCALAALPVSCGSTARSTDAPAPPPPAASGADTQEASASPAERAESHADAARALFAEGDPSAALVEVDRALEIAPGRQDLLLARADGLVLLGAQFIAQQANGVYVVSAFEDALRAYDDCEPSPRALLGRARAAYQLGRGVAAWEAASAARDLASESGAKLWTPLVGAPDDEEQGALEVLATSAYLAYAERADGRAGADSGAPDFDTAFELVARFVGANRDRADAWNTLANLHLYRSVETNDVADTRRALEAVRTGLEHLPEDETLRPRLTELAQRVGGPSEVASVSAAYADRYPDSPSARFEAAKALFDLGLAEFPGPDAAADASAIGRGRFERADQWFARVSEIEATLEEPVGWDQAAMGWRAVARIAHGWVDYYAGDADAAERWFLSANDVFARGIEWSIEGQLQSGIQGLFQLSTDAVAGGDLAEGARLADLVTELVPTDGNFANNAGFLNRDLAVAIELEGRELMAAGDDDAARERFARALEIMERSAAAYARAAELLPDDVRVINDAALVHVYYLHTELDRAEELLLRAVELGASQLEADDLPADERPILTEAWGDAHENLGVLWLEHEGDADVARTWFERAVEIGPNPRPMITQVWFARPEFGDDAATGPTDHTILDWARPGE</sequence>
<evidence type="ECO:0000256" key="1">
    <source>
        <dbReference type="SAM" id="MobiDB-lite"/>
    </source>
</evidence>
<protein>
    <recommendedName>
        <fullName evidence="5">Tetratricopeptide repeat protein</fullName>
    </recommendedName>
</protein>
<dbReference type="InterPro" id="IPR011990">
    <property type="entry name" value="TPR-like_helical_dom_sf"/>
</dbReference>
<name>A0A518D390_9BACT</name>
<dbReference type="AlphaFoldDB" id="A0A518D390"/>
<feature type="signal peptide" evidence="2">
    <location>
        <begin position="1"/>
        <end position="33"/>
    </location>
</feature>
<reference evidence="3 4" key="1">
    <citation type="submission" date="2019-02" db="EMBL/GenBank/DDBJ databases">
        <title>Deep-cultivation of Planctomycetes and their phenomic and genomic characterization uncovers novel biology.</title>
        <authorList>
            <person name="Wiegand S."/>
            <person name="Jogler M."/>
            <person name="Boedeker C."/>
            <person name="Pinto D."/>
            <person name="Vollmers J."/>
            <person name="Rivas-Marin E."/>
            <person name="Kohn T."/>
            <person name="Peeters S.H."/>
            <person name="Heuer A."/>
            <person name="Rast P."/>
            <person name="Oberbeckmann S."/>
            <person name="Bunk B."/>
            <person name="Jeske O."/>
            <person name="Meyerdierks A."/>
            <person name="Storesund J.E."/>
            <person name="Kallscheuer N."/>
            <person name="Luecker S."/>
            <person name="Lage O.M."/>
            <person name="Pohl T."/>
            <person name="Merkel B.J."/>
            <person name="Hornburger P."/>
            <person name="Mueller R.-W."/>
            <person name="Bruemmer F."/>
            <person name="Labrenz M."/>
            <person name="Spormann A.M."/>
            <person name="Op den Camp H."/>
            <person name="Overmann J."/>
            <person name="Amann R."/>
            <person name="Jetten M.S.M."/>
            <person name="Mascher T."/>
            <person name="Medema M.H."/>
            <person name="Devos D.P."/>
            <person name="Kaster A.-K."/>
            <person name="Ovreas L."/>
            <person name="Rohde M."/>
            <person name="Galperin M.Y."/>
            <person name="Jogler C."/>
        </authorList>
    </citation>
    <scope>NUCLEOTIDE SEQUENCE [LARGE SCALE GENOMIC DNA]</scope>
    <source>
        <strain evidence="3 4">Pla163</strain>
    </source>
</reference>
<evidence type="ECO:0008006" key="5">
    <source>
        <dbReference type="Google" id="ProtNLM"/>
    </source>
</evidence>
<evidence type="ECO:0000256" key="2">
    <source>
        <dbReference type="SAM" id="SignalP"/>
    </source>
</evidence>
<dbReference type="OrthoDB" id="215821at2"/>
<dbReference type="EMBL" id="CP036290">
    <property type="protein sequence ID" value="QDU85929.1"/>
    <property type="molecule type" value="Genomic_DNA"/>
</dbReference>
<accession>A0A518D390</accession>
<feature type="region of interest" description="Disordered" evidence="1">
    <location>
        <begin position="31"/>
        <end position="62"/>
    </location>
</feature>
<dbReference type="RefSeq" id="WP_145190210.1">
    <property type="nucleotide sequence ID" value="NZ_CP036290.1"/>
</dbReference>
<organism evidence="3 4">
    <name type="scientific">Rohdeia mirabilis</name>
    <dbReference type="NCBI Taxonomy" id="2528008"/>
    <lineage>
        <taxon>Bacteria</taxon>
        <taxon>Pseudomonadati</taxon>
        <taxon>Planctomycetota</taxon>
        <taxon>Planctomycetia</taxon>
        <taxon>Planctomycetia incertae sedis</taxon>
        <taxon>Rohdeia</taxon>
    </lineage>
</organism>
<keyword evidence="4" id="KW-1185">Reference proteome</keyword>
<keyword evidence="2" id="KW-0732">Signal</keyword>
<feature type="chain" id="PRO_5021849738" description="Tetratricopeptide repeat protein" evidence="2">
    <location>
        <begin position="34"/>
        <end position="647"/>
    </location>
</feature>
<dbReference type="SUPFAM" id="SSF48452">
    <property type="entry name" value="TPR-like"/>
    <property type="match status" value="2"/>
</dbReference>